<dbReference type="EMBL" id="JAJVCN010000002">
    <property type="protein sequence ID" value="MCE7006971.1"/>
    <property type="molecule type" value="Genomic_DNA"/>
</dbReference>
<evidence type="ECO:0000313" key="2">
    <source>
        <dbReference type="EMBL" id="MCE7006971.1"/>
    </source>
</evidence>
<dbReference type="Gene3D" id="3.30.750.24">
    <property type="entry name" value="STAS domain"/>
    <property type="match status" value="1"/>
</dbReference>
<organism evidence="2 3">
    <name type="scientific">Kibdelosporangium philippinense</name>
    <dbReference type="NCBI Taxonomy" id="211113"/>
    <lineage>
        <taxon>Bacteria</taxon>
        <taxon>Bacillati</taxon>
        <taxon>Actinomycetota</taxon>
        <taxon>Actinomycetes</taxon>
        <taxon>Pseudonocardiales</taxon>
        <taxon>Pseudonocardiaceae</taxon>
        <taxon>Kibdelosporangium</taxon>
    </lineage>
</organism>
<dbReference type="Pfam" id="PF01740">
    <property type="entry name" value="STAS"/>
    <property type="match status" value="1"/>
</dbReference>
<proteinExistence type="predicted"/>
<dbReference type="Proteomes" id="UP001521150">
    <property type="component" value="Unassembled WGS sequence"/>
</dbReference>
<comment type="caution">
    <text evidence="2">The sequence shown here is derived from an EMBL/GenBank/DDBJ whole genome shotgun (WGS) entry which is preliminary data.</text>
</comment>
<evidence type="ECO:0000259" key="1">
    <source>
        <dbReference type="PROSITE" id="PS50801"/>
    </source>
</evidence>
<dbReference type="PROSITE" id="PS50801">
    <property type="entry name" value="STAS"/>
    <property type="match status" value="1"/>
</dbReference>
<dbReference type="SUPFAM" id="SSF52091">
    <property type="entry name" value="SpoIIaa-like"/>
    <property type="match status" value="1"/>
</dbReference>
<reference evidence="2 3" key="1">
    <citation type="submission" date="2021-12" db="EMBL/GenBank/DDBJ databases">
        <title>Genome sequence of Kibdelosporangium philippinense ATCC 49844.</title>
        <authorList>
            <person name="Fedorov E.A."/>
            <person name="Omeragic M."/>
            <person name="Shalygina K.F."/>
            <person name="Maclea K.S."/>
        </authorList>
    </citation>
    <scope>NUCLEOTIDE SEQUENCE [LARGE SCALE GENOMIC DNA]</scope>
    <source>
        <strain evidence="2 3">ATCC 49844</strain>
    </source>
</reference>
<dbReference type="CDD" id="cd07043">
    <property type="entry name" value="STAS_anti-anti-sigma_factors"/>
    <property type="match status" value="1"/>
</dbReference>
<dbReference type="RefSeq" id="WP_233728375.1">
    <property type="nucleotide sequence ID" value="NZ_JAJVCN010000002.1"/>
</dbReference>
<accession>A0ABS8ZK06</accession>
<sequence>MPRLGVREAHAGASLDITVLEDIEGAIVLVVTAELDLATAPPLDRAMVATLNDSVNRLLVVDLSGHAFLASAWMSAHLKAQQMAEERHVTMRFVVSPARPACRVREIAGLSGVLGVYPTVAAAVGE</sequence>
<dbReference type="InterPro" id="IPR036513">
    <property type="entry name" value="STAS_dom_sf"/>
</dbReference>
<evidence type="ECO:0000313" key="3">
    <source>
        <dbReference type="Proteomes" id="UP001521150"/>
    </source>
</evidence>
<feature type="domain" description="STAS" evidence="1">
    <location>
        <begin position="16"/>
        <end position="126"/>
    </location>
</feature>
<protein>
    <submittedName>
        <fullName evidence="2">STAS domain-containing protein</fullName>
    </submittedName>
</protein>
<dbReference type="InterPro" id="IPR002645">
    <property type="entry name" value="STAS_dom"/>
</dbReference>
<keyword evidence="3" id="KW-1185">Reference proteome</keyword>
<name>A0ABS8ZK06_9PSEU</name>
<gene>
    <name evidence="2" type="ORF">LWC34_29695</name>
</gene>